<feature type="region of interest" description="Disordered" evidence="3">
    <location>
        <begin position="580"/>
        <end position="734"/>
    </location>
</feature>
<evidence type="ECO:0000313" key="6">
    <source>
        <dbReference type="EMBL" id="KAK9684463.1"/>
    </source>
</evidence>
<evidence type="ECO:0000259" key="5">
    <source>
        <dbReference type="PROSITE" id="PS50128"/>
    </source>
</evidence>
<dbReference type="Gene3D" id="1.10.10.790">
    <property type="entry name" value="Surp module"/>
    <property type="match status" value="1"/>
</dbReference>
<dbReference type="Gene3D" id="3.30.1370.210">
    <property type="match status" value="1"/>
</dbReference>
<feature type="compositionally biased region" description="Basic and acidic residues" evidence="3">
    <location>
        <begin position="536"/>
        <end position="545"/>
    </location>
</feature>
<sequence length="1446" mass="156874">MYGRGNYAPQFGQGLQRPMPPFQQPPAGHPAPLQFQPGQPFPMQSVIQQGGMPHGGPPRGPGYLHLPPAPLNTNQSFVQRPPVQGGPPARFPYPGSQQNFPPGAQNPPPSIGPPGSLPPPPLQRPAGYRILGPRSTPSTQQGVHHIPLPPPPQAPAGFSTLPTFAPAMQQWSAGSHMLLPPQPIPPPPSSLPMVPNPPSTPLAGGESPSTQIHVAGGSPITHGDITSQKQILESESIAEVKTDSGREGSLISHTDMSMKESAPLELSSPPPKPADETVLRNIEVLCQFISKNGSQFEEMACKNEIGNPNFSFLVGGEPGSEASCARTYYLWMKKKYGLLNDSDNSQEKNLSVSHADVNVAIVHSPADSDVDMEDDITHTDKEPEVYNSVEDLKSGPVSTGEVLEIQKYETMVPYASDRSPALKSNPPVKSEEEAETKPEDSSGQLCSTDGSFRLIQNYVSDDNSEDELPHEQGEDQAVSPPPKSAFPTLYDDKKSGTTFEPGFVQPVTACVDNMLIEQDALAVQSESLETLTKSGSSEKHESDDRYDGDEPSNLNPTFQGRYAVENRGIDTAASKDIEALAVQTESQGTSTKGGSLRKHEIDDKFDGDDSNLNPTIQGRYAMESSGVNTTASKDIERKDKKSTSAALKVDEFGRLAKEGASDSESDDTQHVRHRGRRDRSRSRSRSPSDRKRRRSPRRRKGRRSRSRSWSPKRRRSRSRSPHRSGGDFGGENLRRGKAQTQECFDFIKGRCYRGASCRYLHHEMGKSESSRRNKGKQCPENVASAKSSEFGDGVTSSLPLEDDDIKGEKIPYHSNKHDDDLTSKTNDGSCKVESKIDGVPNVLHEDVQNLPADFKNSEGHREDATHVQGASEVHMHMPHLPISLEHPLFEMPSTTQSIHHSLAEIPQKCDGDNLTMVSSGKINSSVATSVTSPSGINAPPQPKELVEFNSITPVSFPSQTVPFHAVPPYHAPLSGQKSQHPDPANSEWSVLPSPQPHPPHVIDSFISGVPFQQGDIRMRNEFPNHMSLRAQSGELAGQSQSGGFQYQTYHLPSSNVSSTPFAGPSVVRDDRVSHFPSHNHGPSGSFTPGVPPKFAGDSKGMQSFPGSSMLVGDFSQQAPHNNQFPQQRPPSFGLSLTAAHKSPSQLVGSQSVHGYASEPLVREQASRVVSAGGSGITAHYNPYASTFDQPLSSRFSSAFAQERVSSSGIKYDSSFSLSRGPNEGQAGSGYGSRQILSSPNSSRAEERMPRLGGVQYDPLFDSIEPSSKRVLKEDQAADNSDMLKVGSHKTLDVADNKKQKEVGAVVAATSLENDEYGETADAEVGAVENGSLSDSDDDAIIAEGEIEIDQIKGGGKDKTSKDSRSMKLFKVAVANFVKEVLKPQWRQGNMSKEVFKTIVKKTVDKVSGAMKTHRLPKSQAKIDHYIDSSRRKLTQLVEGYVSKYKS</sequence>
<dbReference type="GO" id="GO:0008270">
    <property type="term" value="F:zinc ion binding"/>
    <property type="evidence" value="ECO:0007669"/>
    <property type="project" value="UniProtKB-KW"/>
</dbReference>
<feature type="region of interest" description="Disordered" evidence="3">
    <location>
        <begin position="527"/>
        <end position="566"/>
    </location>
</feature>
<feature type="region of interest" description="Disordered" evidence="3">
    <location>
        <begin position="181"/>
        <end position="212"/>
    </location>
</feature>
<feature type="domain" description="SURP motif" evidence="5">
    <location>
        <begin position="281"/>
        <end position="329"/>
    </location>
</feature>
<name>A0AAW1I6C5_SAPOF</name>
<feature type="compositionally biased region" description="Pro residues" evidence="3">
    <location>
        <begin position="181"/>
        <end position="200"/>
    </location>
</feature>
<evidence type="ECO:0000256" key="1">
    <source>
        <dbReference type="ARBA" id="ARBA00022664"/>
    </source>
</evidence>
<comment type="caution">
    <text evidence="6">The sequence shown here is derived from an EMBL/GenBank/DDBJ whole genome shotgun (WGS) entry which is preliminary data.</text>
</comment>
<evidence type="ECO:0000256" key="2">
    <source>
        <dbReference type="PROSITE-ProRule" id="PRU00723"/>
    </source>
</evidence>
<feature type="region of interest" description="Disordered" evidence="3">
    <location>
        <begin position="764"/>
        <end position="829"/>
    </location>
</feature>
<proteinExistence type="predicted"/>
<dbReference type="PANTHER" id="PTHR36886">
    <property type="entry name" value="PROTEIN FRIGIDA-ESSENTIAL 1"/>
    <property type="match status" value="1"/>
</dbReference>
<dbReference type="PROSITE" id="PS50128">
    <property type="entry name" value="SURP"/>
    <property type="match status" value="1"/>
</dbReference>
<feature type="zinc finger region" description="C3H1-type" evidence="2">
    <location>
        <begin position="737"/>
        <end position="764"/>
    </location>
</feature>
<feature type="domain" description="C3H1-type" evidence="4">
    <location>
        <begin position="737"/>
        <end position="764"/>
    </location>
</feature>
<feature type="region of interest" description="Disordered" evidence="3">
    <location>
        <begin position="1"/>
        <end position="158"/>
    </location>
</feature>
<dbReference type="GO" id="GO:0003723">
    <property type="term" value="F:RNA binding"/>
    <property type="evidence" value="ECO:0007669"/>
    <property type="project" value="InterPro"/>
</dbReference>
<feature type="compositionally biased region" description="Basic residues" evidence="3">
    <location>
        <begin position="671"/>
        <end position="722"/>
    </location>
</feature>
<feature type="compositionally biased region" description="Basic and acidic residues" evidence="3">
    <location>
        <begin position="429"/>
        <end position="440"/>
    </location>
</feature>
<keyword evidence="2" id="KW-0863">Zinc-finger</keyword>
<evidence type="ECO:0000256" key="3">
    <source>
        <dbReference type="SAM" id="MobiDB-lite"/>
    </source>
</evidence>
<dbReference type="SMART" id="SM00356">
    <property type="entry name" value="ZnF_C3H1"/>
    <property type="match status" value="1"/>
</dbReference>
<feature type="compositionally biased region" description="Basic and acidic residues" evidence="3">
    <location>
        <begin position="806"/>
        <end position="822"/>
    </location>
</feature>
<dbReference type="PROSITE" id="PS50103">
    <property type="entry name" value="ZF_C3H1"/>
    <property type="match status" value="1"/>
</dbReference>
<protein>
    <recommendedName>
        <fullName evidence="8">C3H1-type domain-containing protein</fullName>
    </recommendedName>
</protein>
<dbReference type="InterPro" id="IPR052650">
    <property type="entry name" value="Zinc_finger_CCCH"/>
</dbReference>
<dbReference type="SUPFAM" id="SSF109905">
    <property type="entry name" value="Surp module (SWAP domain)"/>
    <property type="match status" value="1"/>
</dbReference>
<dbReference type="EMBL" id="JBDFQZ010000010">
    <property type="protein sequence ID" value="KAK9684463.1"/>
    <property type="molecule type" value="Genomic_DNA"/>
</dbReference>
<dbReference type="InterPro" id="IPR000571">
    <property type="entry name" value="Znf_CCCH"/>
</dbReference>
<dbReference type="Pfam" id="PF01805">
    <property type="entry name" value="Surp"/>
    <property type="match status" value="1"/>
</dbReference>
<gene>
    <name evidence="6" type="ORF">RND81_10G211900</name>
</gene>
<feature type="region of interest" description="Disordered" evidence="3">
    <location>
        <begin position="967"/>
        <end position="999"/>
    </location>
</feature>
<accession>A0AAW1I6C5</accession>
<reference evidence="6" key="1">
    <citation type="submission" date="2024-03" db="EMBL/GenBank/DDBJ databases">
        <title>WGS assembly of Saponaria officinalis var. Norfolk2.</title>
        <authorList>
            <person name="Jenkins J."/>
            <person name="Shu S."/>
            <person name="Grimwood J."/>
            <person name="Barry K."/>
            <person name="Goodstein D."/>
            <person name="Schmutz J."/>
            <person name="Leebens-Mack J."/>
            <person name="Osbourn A."/>
        </authorList>
    </citation>
    <scope>NUCLEOTIDE SEQUENCE [LARGE SCALE GENOMIC DNA]</scope>
    <source>
        <strain evidence="6">JIC</strain>
    </source>
</reference>
<evidence type="ECO:0000313" key="7">
    <source>
        <dbReference type="Proteomes" id="UP001443914"/>
    </source>
</evidence>
<feature type="region of interest" description="Disordered" evidence="3">
    <location>
        <begin position="1211"/>
        <end position="1247"/>
    </location>
</feature>
<feature type="compositionally biased region" description="Pro residues" evidence="3">
    <location>
        <begin position="18"/>
        <end position="29"/>
    </location>
</feature>
<feature type="compositionally biased region" description="Pro residues" evidence="3">
    <location>
        <begin position="104"/>
        <end position="123"/>
    </location>
</feature>
<feature type="region of interest" description="Disordered" evidence="3">
    <location>
        <begin position="1073"/>
        <end position="1102"/>
    </location>
</feature>
<feature type="region of interest" description="Disordered" evidence="3">
    <location>
        <begin position="460"/>
        <end position="497"/>
    </location>
</feature>
<keyword evidence="1" id="KW-0507">mRNA processing</keyword>
<dbReference type="Proteomes" id="UP001443914">
    <property type="component" value="Unassembled WGS sequence"/>
</dbReference>
<dbReference type="GO" id="GO:0006397">
    <property type="term" value="P:mRNA processing"/>
    <property type="evidence" value="ECO:0007669"/>
    <property type="project" value="UniProtKB-KW"/>
</dbReference>
<organism evidence="6 7">
    <name type="scientific">Saponaria officinalis</name>
    <name type="common">Common soapwort</name>
    <name type="synonym">Lychnis saponaria</name>
    <dbReference type="NCBI Taxonomy" id="3572"/>
    <lineage>
        <taxon>Eukaryota</taxon>
        <taxon>Viridiplantae</taxon>
        <taxon>Streptophyta</taxon>
        <taxon>Embryophyta</taxon>
        <taxon>Tracheophyta</taxon>
        <taxon>Spermatophyta</taxon>
        <taxon>Magnoliopsida</taxon>
        <taxon>eudicotyledons</taxon>
        <taxon>Gunneridae</taxon>
        <taxon>Pentapetalae</taxon>
        <taxon>Caryophyllales</taxon>
        <taxon>Caryophyllaceae</taxon>
        <taxon>Caryophylleae</taxon>
        <taxon>Saponaria</taxon>
    </lineage>
</organism>
<evidence type="ECO:0008006" key="8">
    <source>
        <dbReference type="Google" id="ProtNLM"/>
    </source>
</evidence>
<dbReference type="InterPro" id="IPR035967">
    <property type="entry name" value="SWAP/Surp_sf"/>
</dbReference>
<keyword evidence="2" id="KW-0479">Metal-binding</keyword>
<feature type="compositionally biased region" description="Basic and acidic residues" evidence="3">
    <location>
        <begin position="633"/>
        <end position="660"/>
    </location>
</feature>
<keyword evidence="2" id="KW-0862">Zinc</keyword>
<keyword evidence="7" id="KW-1185">Reference proteome</keyword>
<evidence type="ECO:0000259" key="4">
    <source>
        <dbReference type="PROSITE" id="PS50103"/>
    </source>
</evidence>
<dbReference type="InterPro" id="IPR000061">
    <property type="entry name" value="Surp"/>
</dbReference>
<feature type="region of interest" description="Disordered" evidence="3">
    <location>
        <begin position="416"/>
        <end position="448"/>
    </location>
</feature>
<dbReference type="PANTHER" id="PTHR36886:SF7">
    <property type="entry name" value="EXPRESSED PROTEIN"/>
    <property type="match status" value="1"/>
</dbReference>
<feature type="compositionally biased region" description="Polar residues" evidence="3">
    <location>
        <begin position="583"/>
        <end position="593"/>
    </location>
</feature>